<reference evidence="1" key="1">
    <citation type="journal article" date="2014" name="Int. J. Syst. Evol. Microbiol.">
        <title>Complete genome sequence of Corynebacterium casei LMG S-19264T (=DSM 44701T), isolated from a smear-ripened cheese.</title>
        <authorList>
            <consortium name="US DOE Joint Genome Institute (JGI-PGF)"/>
            <person name="Walter F."/>
            <person name="Albersmeier A."/>
            <person name="Kalinowski J."/>
            <person name="Ruckert C."/>
        </authorList>
    </citation>
    <scope>NUCLEOTIDE SEQUENCE</scope>
    <source>
        <strain evidence="1">JCM 3276</strain>
    </source>
</reference>
<sequence>MNDPVAEYKRLLDTAHQAADTHRKHEQRRALELTEHIRDASKAITTASAREADVTREITGWWSNVTRNLTSLVWLDLTPPAPDPGADPRRLNAHLAEVEPATSAFRVALRRALWPRKLP</sequence>
<proteinExistence type="predicted"/>
<protein>
    <submittedName>
        <fullName evidence="1">Uncharacterized protein</fullName>
    </submittedName>
</protein>
<comment type="caution">
    <text evidence="1">The sequence shown here is derived from an EMBL/GenBank/DDBJ whole genome shotgun (WGS) entry which is preliminary data.</text>
</comment>
<evidence type="ECO:0000313" key="1">
    <source>
        <dbReference type="EMBL" id="GGS31978.1"/>
    </source>
</evidence>
<organism evidence="1 2">
    <name type="scientific">Actinokineospora fastidiosa</name>
    <dbReference type="NCBI Taxonomy" id="1816"/>
    <lineage>
        <taxon>Bacteria</taxon>
        <taxon>Bacillati</taxon>
        <taxon>Actinomycetota</taxon>
        <taxon>Actinomycetes</taxon>
        <taxon>Pseudonocardiales</taxon>
        <taxon>Pseudonocardiaceae</taxon>
        <taxon>Actinokineospora</taxon>
    </lineage>
</organism>
<dbReference type="EMBL" id="BMRB01000002">
    <property type="protein sequence ID" value="GGS31978.1"/>
    <property type="molecule type" value="Genomic_DNA"/>
</dbReference>
<evidence type="ECO:0000313" key="2">
    <source>
        <dbReference type="Proteomes" id="UP000660680"/>
    </source>
</evidence>
<dbReference type="RefSeq" id="WP_189210783.1">
    <property type="nucleotide sequence ID" value="NZ_BMRB01000002.1"/>
</dbReference>
<dbReference type="Proteomes" id="UP000660680">
    <property type="component" value="Unassembled WGS sequence"/>
</dbReference>
<accession>A0A918LD61</accession>
<name>A0A918LD61_9PSEU</name>
<keyword evidence="2" id="KW-1185">Reference proteome</keyword>
<dbReference type="AlphaFoldDB" id="A0A918LD61"/>
<reference evidence="1" key="2">
    <citation type="submission" date="2020-09" db="EMBL/GenBank/DDBJ databases">
        <authorList>
            <person name="Sun Q."/>
            <person name="Ohkuma M."/>
        </authorList>
    </citation>
    <scope>NUCLEOTIDE SEQUENCE</scope>
    <source>
        <strain evidence="1">JCM 3276</strain>
    </source>
</reference>
<gene>
    <name evidence="1" type="ORF">GCM10010171_27380</name>
</gene>